<dbReference type="Pfam" id="PF25963">
    <property type="entry name" value="Beta-barrel_AAEA"/>
    <property type="match status" value="1"/>
</dbReference>
<feature type="domain" description="p-hydroxybenzoic acid efflux pump subunit AaeA-like beta-barrel" evidence="6">
    <location>
        <begin position="274"/>
        <end position="363"/>
    </location>
</feature>
<evidence type="ECO:0000313" key="8">
    <source>
        <dbReference type="Proteomes" id="UP000564378"/>
    </source>
</evidence>
<dbReference type="InterPro" id="IPR058624">
    <property type="entry name" value="MdtA-like_HH"/>
</dbReference>
<feature type="region of interest" description="Disordered" evidence="2">
    <location>
        <begin position="1"/>
        <end position="37"/>
    </location>
</feature>
<dbReference type="EMBL" id="JACJVJ010000002">
    <property type="protein sequence ID" value="MBC2777798.1"/>
    <property type="molecule type" value="Genomic_DNA"/>
</dbReference>
<dbReference type="InterPro" id="IPR058634">
    <property type="entry name" value="AaeA-lik-b-barrel"/>
</dbReference>
<dbReference type="Gene3D" id="2.40.50.100">
    <property type="match status" value="1"/>
</dbReference>
<dbReference type="AlphaFoldDB" id="A0A842HUX3"/>
<accession>A0A842HUX3</accession>
<reference evidence="7 8" key="1">
    <citation type="submission" date="2020-08" db="EMBL/GenBank/DDBJ databases">
        <title>Draft genome sequence of Parasphingopyxis sp. GrpM-11.</title>
        <authorList>
            <person name="Oh J."/>
            <person name="Roh D.-H."/>
        </authorList>
    </citation>
    <scope>NUCLEOTIDE SEQUENCE [LARGE SCALE GENOMIC DNA]</scope>
    <source>
        <strain evidence="7 8">GrpM-11</strain>
    </source>
</reference>
<evidence type="ECO:0000256" key="2">
    <source>
        <dbReference type="SAM" id="MobiDB-lite"/>
    </source>
</evidence>
<evidence type="ECO:0000313" key="7">
    <source>
        <dbReference type="EMBL" id="MBC2777798.1"/>
    </source>
</evidence>
<keyword evidence="3" id="KW-0812">Transmembrane</keyword>
<evidence type="ECO:0000256" key="1">
    <source>
        <dbReference type="ARBA" id="ARBA00004196"/>
    </source>
</evidence>
<sequence>MTDGPTDLRGDTRQPLDIEPETAESAPRVEAPSAPEESGRSRRRWSILLAVPVLLALILGYMWLFSGRYVSTDNAYVQRDMVSVTSQVSGEIVAVHVTENQQVRRGDLLFEIDDQPYRVALADAEAQVAQARVQFASLRAESAGTSGDIAGAQANLAYAERNFERYRDLHERGFLSRARYDDAVHDVQEARERLANARASATTAGAALAPGGLGNQPVLQAAIAARDAALLNLERTQVRASADGYVTQTDRLQVGNSVVTGVPVVTIVRSETTWIEANYKETDLENMYVGQPAEIDIDAYPGTVVRGHVASIGVGTGSEFSVLPAQNASGNWVKVTQRVPVRIAVDGTPERPLIAGLSATVTVDTQERPPQTQAGGDQPAARP</sequence>
<keyword evidence="8" id="KW-1185">Reference proteome</keyword>
<dbReference type="GO" id="GO:0055085">
    <property type="term" value="P:transmembrane transport"/>
    <property type="evidence" value="ECO:0007669"/>
    <property type="project" value="InterPro"/>
</dbReference>
<dbReference type="Pfam" id="PF25876">
    <property type="entry name" value="HH_MFP_RND"/>
    <property type="match status" value="1"/>
</dbReference>
<dbReference type="Gene3D" id="2.40.30.170">
    <property type="match status" value="1"/>
</dbReference>
<dbReference type="PANTHER" id="PTHR30386">
    <property type="entry name" value="MEMBRANE FUSION SUBUNIT OF EMRAB-TOLC MULTIDRUG EFFLUX PUMP"/>
    <property type="match status" value="1"/>
</dbReference>
<organism evidence="7 8">
    <name type="scientific">Parasphingopyxis marina</name>
    <dbReference type="NCBI Taxonomy" id="2761622"/>
    <lineage>
        <taxon>Bacteria</taxon>
        <taxon>Pseudomonadati</taxon>
        <taxon>Pseudomonadota</taxon>
        <taxon>Alphaproteobacteria</taxon>
        <taxon>Sphingomonadales</taxon>
        <taxon>Sphingomonadaceae</taxon>
        <taxon>Parasphingopyxis</taxon>
    </lineage>
</organism>
<feature type="domain" description="Multidrug resistance protein MdtA-like alpha-helical hairpin" evidence="4">
    <location>
        <begin position="146"/>
        <end position="208"/>
    </location>
</feature>
<feature type="transmembrane region" description="Helical" evidence="3">
    <location>
        <begin position="45"/>
        <end position="64"/>
    </location>
</feature>
<proteinExistence type="predicted"/>
<feature type="region of interest" description="Disordered" evidence="2">
    <location>
        <begin position="362"/>
        <end position="383"/>
    </location>
</feature>
<dbReference type="RefSeq" id="WP_185801111.1">
    <property type="nucleotide sequence ID" value="NZ_JACJVJ010000002.1"/>
</dbReference>
<comment type="caution">
    <text evidence="7">The sequence shown here is derived from an EMBL/GenBank/DDBJ whole genome shotgun (WGS) entry which is preliminary data.</text>
</comment>
<dbReference type="InterPro" id="IPR058625">
    <property type="entry name" value="MdtA-like_BSH"/>
</dbReference>
<evidence type="ECO:0000256" key="3">
    <source>
        <dbReference type="SAM" id="Phobius"/>
    </source>
</evidence>
<dbReference type="SUPFAM" id="SSF111369">
    <property type="entry name" value="HlyD-like secretion proteins"/>
    <property type="match status" value="2"/>
</dbReference>
<dbReference type="Gene3D" id="1.10.287.470">
    <property type="entry name" value="Helix hairpin bin"/>
    <property type="match status" value="1"/>
</dbReference>
<dbReference type="GO" id="GO:0030313">
    <property type="term" value="C:cell envelope"/>
    <property type="evidence" value="ECO:0007669"/>
    <property type="project" value="UniProtKB-SubCell"/>
</dbReference>
<evidence type="ECO:0000259" key="6">
    <source>
        <dbReference type="Pfam" id="PF25963"/>
    </source>
</evidence>
<dbReference type="Proteomes" id="UP000564378">
    <property type="component" value="Unassembled WGS sequence"/>
</dbReference>
<feature type="compositionally biased region" description="Basic and acidic residues" evidence="2">
    <location>
        <begin position="1"/>
        <end position="16"/>
    </location>
</feature>
<dbReference type="Pfam" id="PF25917">
    <property type="entry name" value="BSH_RND"/>
    <property type="match status" value="1"/>
</dbReference>
<keyword evidence="3" id="KW-1133">Transmembrane helix</keyword>
<feature type="domain" description="Multidrug resistance protein MdtA-like barrel-sandwich hybrid" evidence="5">
    <location>
        <begin position="81"/>
        <end position="268"/>
    </location>
</feature>
<gene>
    <name evidence="7" type="ORF">H6P80_09210</name>
</gene>
<dbReference type="PANTHER" id="PTHR30386:SF19">
    <property type="entry name" value="MULTIDRUG EXPORT PROTEIN EMRA-RELATED"/>
    <property type="match status" value="1"/>
</dbReference>
<comment type="subcellular location">
    <subcellularLocation>
        <location evidence="1">Cell envelope</location>
    </subcellularLocation>
</comment>
<evidence type="ECO:0000259" key="5">
    <source>
        <dbReference type="Pfam" id="PF25917"/>
    </source>
</evidence>
<feature type="compositionally biased region" description="Polar residues" evidence="2">
    <location>
        <begin position="362"/>
        <end position="375"/>
    </location>
</feature>
<name>A0A842HUX3_9SPHN</name>
<dbReference type="InterPro" id="IPR050739">
    <property type="entry name" value="MFP"/>
</dbReference>
<protein>
    <submittedName>
        <fullName evidence="7">HlyD family secretion protein</fullName>
    </submittedName>
</protein>
<evidence type="ECO:0000259" key="4">
    <source>
        <dbReference type="Pfam" id="PF25876"/>
    </source>
</evidence>
<keyword evidence="3" id="KW-0472">Membrane</keyword>